<keyword evidence="4" id="KW-1185">Reference proteome</keyword>
<dbReference type="InterPro" id="IPR011856">
    <property type="entry name" value="tRNA_endonuc-like_dom_sf"/>
</dbReference>
<keyword evidence="3" id="KW-0378">Hydrolase</keyword>
<dbReference type="Gene3D" id="3.40.1350.10">
    <property type="match status" value="1"/>
</dbReference>
<evidence type="ECO:0000259" key="2">
    <source>
        <dbReference type="Pfam" id="PF14338"/>
    </source>
</evidence>
<dbReference type="InterPro" id="IPR007560">
    <property type="entry name" value="Restrct_endonuc_IV_Mrr"/>
</dbReference>
<feature type="domain" description="Restriction endonuclease type IV Mrr" evidence="1">
    <location>
        <begin position="163"/>
        <end position="280"/>
    </location>
</feature>
<evidence type="ECO:0000313" key="3">
    <source>
        <dbReference type="EMBL" id="MTB73127.1"/>
    </source>
</evidence>
<dbReference type="AlphaFoldDB" id="A0A6I3IHC8"/>
<feature type="domain" description="Restriction system protein Mrr-like N-terminal" evidence="2">
    <location>
        <begin position="6"/>
        <end position="90"/>
    </location>
</feature>
<dbReference type="Pfam" id="PF14338">
    <property type="entry name" value="Mrr_N"/>
    <property type="match status" value="1"/>
</dbReference>
<dbReference type="PANTHER" id="PTHR30015">
    <property type="entry name" value="MRR RESTRICTION SYSTEM PROTEIN"/>
    <property type="match status" value="1"/>
</dbReference>
<dbReference type="InterPro" id="IPR025745">
    <property type="entry name" value="Mrr-like_N_dom"/>
</dbReference>
<organism evidence="3 4">
    <name type="scientific">Arsenicicoccus cauae</name>
    <dbReference type="NCBI Taxonomy" id="2663847"/>
    <lineage>
        <taxon>Bacteria</taxon>
        <taxon>Bacillati</taxon>
        <taxon>Actinomycetota</taxon>
        <taxon>Actinomycetes</taxon>
        <taxon>Micrococcales</taxon>
        <taxon>Intrasporangiaceae</taxon>
        <taxon>Arsenicicoccus</taxon>
    </lineage>
</organism>
<accession>A0A6I3IHC8</accession>
<reference evidence="3 4" key="1">
    <citation type="submission" date="2019-11" db="EMBL/GenBank/DDBJ databases">
        <title>Whole genome sequencing identifies a novel species of the genus Arsenicicoccus isolated from human blood.</title>
        <authorList>
            <person name="Jeong J.H."/>
            <person name="Kweon O.J."/>
            <person name="Kim H.R."/>
            <person name="Kim T.-H."/>
            <person name="Ha S.-M."/>
            <person name="Lee M.-K."/>
        </authorList>
    </citation>
    <scope>NUCLEOTIDE SEQUENCE [LARGE SCALE GENOMIC DNA]</scope>
    <source>
        <strain evidence="3 4">MKL-02</strain>
    </source>
</reference>
<dbReference type="InterPro" id="IPR052906">
    <property type="entry name" value="Type_IV_Methyl-Rstrct_Enzyme"/>
</dbReference>
<name>A0A6I3IHC8_9MICO</name>
<dbReference type="EMBL" id="WLVL01000044">
    <property type="protein sequence ID" value="MTB73127.1"/>
    <property type="molecule type" value="Genomic_DNA"/>
</dbReference>
<dbReference type="Pfam" id="PF04471">
    <property type="entry name" value="Mrr_cat"/>
    <property type="match status" value="1"/>
</dbReference>
<evidence type="ECO:0000313" key="4">
    <source>
        <dbReference type="Proteomes" id="UP000431092"/>
    </source>
</evidence>
<dbReference type="GO" id="GO:0009307">
    <property type="term" value="P:DNA restriction-modification system"/>
    <property type="evidence" value="ECO:0007669"/>
    <property type="project" value="InterPro"/>
</dbReference>
<dbReference type="GO" id="GO:0015666">
    <property type="term" value="F:restriction endodeoxyribonuclease activity"/>
    <property type="evidence" value="ECO:0007669"/>
    <property type="project" value="TreeGrafter"/>
</dbReference>
<proteinExistence type="predicted"/>
<dbReference type="InterPro" id="IPR011335">
    <property type="entry name" value="Restrct_endonuc-II-like"/>
</dbReference>
<gene>
    <name evidence="3" type="ORF">GGG17_14375</name>
</gene>
<dbReference type="GO" id="GO:0003677">
    <property type="term" value="F:DNA binding"/>
    <property type="evidence" value="ECO:0007669"/>
    <property type="project" value="InterPro"/>
</dbReference>
<sequence>MTMPTWDQFMVPVLQVLNDGDERSLRALRSETAALAGLDEGQLAEALPSGQLMADNRIGWAASYLHRVGALERPRRGHYVVAELGRKLLAEHPTGITEAVLRTVAKPGDEWWVAKRATGVAGDLVSLQPSEPDTIDPTEQVEQGVARIHEDVAAQLLERLLDNEPAFFEQAVVKLLVAMGYGGADGRATVTKQSGDEGIDGIIDQDALGLNRVYIQAKRYAVDRTIGRPDLQAFVGALSGKADGGVFMTTARFSKEASAYADGVPTRLILIDGVRLTSLMIRYGVGVQVKETYRVVEIDEDFFE</sequence>
<dbReference type="PANTHER" id="PTHR30015:SF7">
    <property type="entry name" value="TYPE IV METHYL-DIRECTED RESTRICTION ENZYME ECOKMRR"/>
    <property type="match status" value="1"/>
</dbReference>
<dbReference type="RefSeq" id="WP_154594388.1">
    <property type="nucleotide sequence ID" value="NZ_WLVL01000044.1"/>
</dbReference>
<dbReference type="Proteomes" id="UP000431092">
    <property type="component" value="Unassembled WGS sequence"/>
</dbReference>
<dbReference type="SUPFAM" id="SSF52980">
    <property type="entry name" value="Restriction endonuclease-like"/>
    <property type="match status" value="1"/>
</dbReference>
<protein>
    <submittedName>
        <fullName evidence="3">Restriction endonuclease</fullName>
    </submittedName>
</protein>
<comment type="caution">
    <text evidence="3">The sequence shown here is derived from an EMBL/GenBank/DDBJ whole genome shotgun (WGS) entry which is preliminary data.</text>
</comment>
<evidence type="ECO:0000259" key="1">
    <source>
        <dbReference type="Pfam" id="PF04471"/>
    </source>
</evidence>
<keyword evidence="3" id="KW-0255">Endonuclease</keyword>
<keyword evidence="3" id="KW-0540">Nuclease</keyword>